<comment type="caution">
    <text evidence="1">The sequence shown here is derived from an EMBL/GenBank/DDBJ whole genome shotgun (WGS) entry which is preliminary data.</text>
</comment>
<proteinExistence type="predicted"/>
<dbReference type="RefSeq" id="WP_184138450.1">
    <property type="nucleotide sequence ID" value="NZ_JACHFL010000042.1"/>
</dbReference>
<dbReference type="EMBL" id="JACHFL010000042">
    <property type="protein sequence ID" value="MBB5366431.1"/>
    <property type="molecule type" value="Genomic_DNA"/>
</dbReference>
<evidence type="ECO:0000313" key="2">
    <source>
        <dbReference type="Proteomes" id="UP000552709"/>
    </source>
</evidence>
<reference evidence="1 2" key="1">
    <citation type="submission" date="2020-08" db="EMBL/GenBank/DDBJ databases">
        <title>Genomic Encyclopedia of Type Strains, Phase IV (KMG-IV): sequencing the most valuable type-strain genomes for metagenomic binning, comparative biology and taxonomic classification.</title>
        <authorList>
            <person name="Goeker M."/>
        </authorList>
    </citation>
    <scope>NUCLEOTIDE SEQUENCE [LARGE SCALE GENOMIC DNA]</scope>
    <source>
        <strain evidence="1 2">DSM 27939</strain>
    </source>
</reference>
<name>A0A7W8K2Q0_9DEIO</name>
<organism evidence="1 2">
    <name type="scientific">Deinococcus humi</name>
    <dbReference type="NCBI Taxonomy" id="662880"/>
    <lineage>
        <taxon>Bacteria</taxon>
        <taxon>Thermotogati</taxon>
        <taxon>Deinococcota</taxon>
        <taxon>Deinococci</taxon>
        <taxon>Deinococcales</taxon>
        <taxon>Deinococcaceae</taxon>
        <taxon>Deinococcus</taxon>
    </lineage>
</organism>
<dbReference type="Proteomes" id="UP000552709">
    <property type="component" value="Unassembled WGS sequence"/>
</dbReference>
<sequence length="82" mass="9440">MTTRRFRMWNATGKVSLRAVLDDIDGAGLIWIIEFFDGIGRPPSRFFSDSIGDFEQYLSENDQGFQVSWTELLEFAEGIQWG</sequence>
<evidence type="ECO:0000313" key="1">
    <source>
        <dbReference type="EMBL" id="MBB5366431.1"/>
    </source>
</evidence>
<dbReference type="AlphaFoldDB" id="A0A7W8K2Q0"/>
<accession>A0A7W8K2Q0</accession>
<protein>
    <submittedName>
        <fullName evidence="1">Uncharacterized protein</fullName>
    </submittedName>
</protein>
<gene>
    <name evidence="1" type="ORF">HNQ08_005560</name>
</gene>
<keyword evidence="2" id="KW-1185">Reference proteome</keyword>